<accession>A0AAV5MNC6</accession>
<keyword evidence="14" id="KW-0675">Receptor</keyword>
<evidence type="ECO:0000256" key="11">
    <source>
        <dbReference type="ARBA" id="ARBA00022989"/>
    </source>
</evidence>
<keyword evidence="4" id="KW-0245">EGF-like domain</keyword>
<dbReference type="SMART" id="SM00108">
    <property type="entry name" value="B_lectin"/>
    <property type="match status" value="1"/>
</dbReference>
<feature type="domain" description="Bulb-type lectin" evidence="22">
    <location>
        <begin position="24"/>
        <end position="147"/>
    </location>
</feature>
<comment type="caution">
    <text evidence="24">The sequence shown here is derived from an EMBL/GenBank/DDBJ whole genome shotgun (WGS) entry which is preliminary data.</text>
</comment>
<evidence type="ECO:0000256" key="10">
    <source>
        <dbReference type="ARBA" id="ARBA00022840"/>
    </source>
</evidence>
<evidence type="ECO:0000256" key="20">
    <source>
        <dbReference type="SAM" id="SignalP"/>
    </source>
</evidence>
<keyword evidence="5 18" id="KW-0808">Transferase</keyword>
<dbReference type="GO" id="GO:0005524">
    <property type="term" value="F:ATP binding"/>
    <property type="evidence" value="ECO:0007669"/>
    <property type="project" value="UniProtKB-KW"/>
</dbReference>
<evidence type="ECO:0000256" key="1">
    <source>
        <dbReference type="ARBA" id="ARBA00004251"/>
    </source>
</evidence>
<evidence type="ECO:0000259" key="22">
    <source>
        <dbReference type="PROSITE" id="PS50927"/>
    </source>
</evidence>
<dbReference type="InterPro" id="IPR036426">
    <property type="entry name" value="Bulb-type_lectin_dom_sf"/>
</dbReference>
<keyword evidence="11 19" id="KW-1133">Transmembrane helix</keyword>
<evidence type="ECO:0000256" key="7">
    <source>
        <dbReference type="ARBA" id="ARBA00022729"/>
    </source>
</evidence>
<comment type="catalytic activity">
    <reaction evidence="16 18">
        <text>L-threonyl-[protein] + ATP = O-phospho-L-threonyl-[protein] + ADP + H(+)</text>
        <dbReference type="Rhea" id="RHEA:46608"/>
        <dbReference type="Rhea" id="RHEA-COMP:11060"/>
        <dbReference type="Rhea" id="RHEA-COMP:11605"/>
        <dbReference type="ChEBI" id="CHEBI:15378"/>
        <dbReference type="ChEBI" id="CHEBI:30013"/>
        <dbReference type="ChEBI" id="CHEBI:30616"/>
        <dbReference type="ChEBI" id="CHEBI:61977"/>
        <dbReference type="ChEBI" id="CHEBI:456216"/>
        <dbReference type="EC" id="2.7.11.1"/>
    </reaction>
</comment>
<dbReference type="InterPro" id="IPR001480">
    <property type="entry name" value="Bulb-type_lectin_dom"/>
</dbReference>
<evidence type="ECO:0000256" key="13">
    <source>
        <dbReference type="ARBA" id="ARBA00023157"/>
    </source>
</evidence>
<evidence type="ECO:0000256" key="5">
    <source>
        <dbReference type="ARBA" id="ARBA00022679"/>
    </source>
</evidence>
<feature type="chain" id="PRO_5043708504" description="Receptor-like serine/threonine-protein kinase" evidence="20">
    <location>
        <begin position="24"/>
        <end position="828"/>
    </location>
</feature>
<dbReference type="Pfam" id="PF01453">
    <property type="entry name" value="B_lectin"/>
    <property type="match status" value="1"/>
</dbReference>
<dbReference type="InterPro" id="IPR008271">
    <property type="entry name" value="Ser/Thr_kinase_AS"/>
</dbReference>
<dbReference type="PROSITE" id="PS51257">
    <property type="entry name" value="PROKAR_LIPOPROTEIN"/>
    <property type="match status" value="1"/>
</dbReference>
<evidence type="ECO:0000256" key="19">
    <source>
        <dbReference type="SAM" id="Phobius"/>
    </source>
</evidence>
<evidence type="ECO:0000259" key="23">
    <source>
        <dbReference type="PROSITE" id="PS50948"/>
    </source>
</evidence>
<dbReference type="Gene3D" id="2.90.10.10">
    <property type="entry name" value="Bulb-type lectin domain"/>
    <property type="match status" value="1"/>
</dbReference>
<evidence type="ECO:0000256" key="2">
    <source>
        <dbReference type="ARBA" id="ARBA00022475"/>
    </source>
</evidence>
<proteinExistence type="inferred from homology"/>
<comment type="catalytic activity">
    <reaction evidence="17 18">
        <text>L-seryl-[protein] + ATP = O-phospho-L-seryl-[protein] + ADP + H(+)</text>
        <dbReference type="Rhea" id="RHEA:17989"/>
        <dbReference type="Rhea" id="RHEA-COMP:9863"/>
        <dbReference type="Rhea" id="RHEA-COMP:11604"/>
        <dbReference type="ChEBI" id="CHEBI:15378"/>
        <dbReference type="ChEBI" id="CHEBI:29999"/>
        <dbReference type="ChEBI" id="CHEBI:30616"/>
        <dbReference type="ChEBI" id="CHEBI:83421"/>
        <dbReference type="ChEBI" id="CHEBI:456216"/>
        <dbReference type="EC" id="2.7.11.1"/>
    </reaction>
</comment>
<dbReference type="PROSITE" id="PS50927">
    <property type="entry name" value="BULB_LECTIN"/>
    <property type="match status" value="1"/>
</dbReference>
<sequence length="828" mass="94173">MSRGMISQVFLLLFSSCLQFGSSADTITPSKSIKYPESIVSNGSKFQLGFFSPANSTDLYVGIWYNGIDPVKGVIWVANREKPLKDSSGTMMISEDGNLVVVNGQKEVLWSSNVEKLKGYNTIARLLDLGNVVLLDKTTDMKMWESFQQPSNVLMPTMKLGVDLRTGKKIQGTSWKSPTDPSVGNFSVGIEPSGVPQTFVWKNSQPYWRSGQWNGEVFVGIEYMTYSDLRMFSLDIDQGKTFYLSYTTSPDKFLLDFFMDPEGKIIERLWNWTDYWEDTKILWSNVQNECDVYGKCGPFGSCDSQNPTICSCLRGFEPKNREEWNRGIWTGGCIRSTTLQCNRKNSGREVGKEDGFLKLEMMKVPDFAQRWPSNTEDECRNRCLNCCSCIACAYDVSIGCMSWNGTLIDIQKFSGGGMDLYIRLAYSELEQKKDVKLKIIITTVIVGTIIFCICTLFIRGWIVPKGKAWKEKTEEMLFGRRKTSTSEVKLQELPLLKFEELATATKTFNLANQLGQGGFGPVYRGTLQNGQEIAVKRLSSTSGQGLEEFLNEVFVISKLQHRNLVRLLGCCVEQEEKILVYEFMPNKSLDTYLFDPIRKEFLDWRKRFNIIEGISRGLLYLHSDSRLRIIHRDLKASNILLDEELNPKISDFGMARIFRGDNENEANTRRVVGTYGYMSPEYAMVGLFSEKSDIFSYGVLLLEIVSGRRNTSFGNDEDTSSLLEYAWKLWNEDNVLAMVDKLVCDPCHRREILRCIHVGLLCVQEMAKDRPTMSTVISMLNSEIVDLPSPKQPAFILKQIMTNVEFSYQHGQQRCSINNVTITNVQGR</sequence>
<dbReference type="Pfam" id="PF07714">
    <property type="entry name" value="PK_Tyr_Ser-Thr"/>
    <property type="match status" value="1"/>
</dbReference>
<dbReference type="EC" id="2.7.11.1" evidence="18"/>
<evidence type="ECO:0000256" key="15">
    <source>
        <dbReference type="ARBA" id="ARBA00023180"/>
    </source>
</evidence>
<dbReference type="InterPro" id="IPR003609">
    <property type="entry name" value="Pan_app"/>
</dbReference>
<gene>
    <name evidence="24" type="ORF">SLEP1_g57202</name>
</gene>
<keyword evidence="7 20" id="KW-0732">Signal</keyword>
<dbReference type="SUPFAM" id="SSF56112">
    <property type="entry name" value="Protein kinase-like (PK-like)"/>
    <property type="match status" value="1"/>
</dbReference>
<dbReference type="InterPro" id="IPR011009">
    <property type="entry name" value="Kinase-like_dom_sf"/>
</dbReference>
<evidence type="ECO:0000256" key="17">
    <source>
        <dbReference type="ARBA" id="ARBA00048679"/>
    </source>
</evidence>
<dbReference type="GO" id="GO:0048544">
    <property type="term" value="P:recognition of pollen"/>
    <property type="evidence" value="ECO:0007669"/>
    <property type="project" value="InterPro"/>
</dbReference>
<dbReference type="PIRSF" id="PIRSF000641">
    <property type="entry name" value="SRK"/>
    <property type="match status" value="1"/>
</dbReference>
<evidence type="ECO:0000256" key="16">
    <source>
        <dbReference type="ARBA" id="ARBA00047899"/>
    </source>
</evidence>
<feature type="signal peptide" evidence="20">
    <location>
        <begin position="1"/>
        <end position="23"/>
    </location>
</feature>
<dbReference type="InterPro" id="IPR024171">
    <property type="entry name" value="SRK-like_kinase"/>
</dbReference>
<keyword evidence="10 18" id="KW-0067">ATP-binding</keyword>
<dbReference type="GO" id="GO:0005886">
    <property type="term" value="C:plasma membrane"/>
    <property type="evidence" value="ECO:0007669"/>
    <property type="project" value="UniProtKB-SubCell"/>
</dbReference>
<evidence type="ECO:0000313" key="24">
    <source>
        <dbReference type="EMBL" id="GKV50499.1"/>
    </source>
</evidence>
<evidence type="ECO:0000256" key="14">
    <source>
        <dbReference type="ARBA" id="ARBA00023170"/>
    </source>
</evidence>
<dbReference type="EMBL" id="BPVZ01000373">
    <property type="protein sequence ID" value="GKV50499.1"/>
    <property type="molecule type" value="Genomic_DNA"/>
</dbReference>
<dbReference type="Proteomes" id="UP001054252">
    <property type="component" value="Unassembled WGS sequence"/>
</dbReference>
<evidence type="ECO:0000256" key="9">
    <source>
        <dbReference type="ARBA" id="ARBA00022777"/>
    </source>
</evidence>
<dbReference type="SMART" id="SM00473">
    <property type="entry name" value="PAN_AP"/>
    <property type="match status" value="1"/>
</dbReference>
<dbReference type="InterPro" id="IPR001245">
    <property type="entry name" value="Ser-Thr/Tyr_kinase_cat_dom"/>
</dbReference>
<dbReference type="PROSITE" id="PS00108">
    <property type="entry name" value="PROTEIN_KINASE_ST"/>
    <property type="match status" value="1"/>
</dbReference>
<dbReference type="CDD" id="cd01098">
    <property type="entry name" value="PAN_AP_plant"/>
    <property type="match status" value="1"/>
</dbReference>
<dbReference type="SUPFAM" id="SSF51110">
    <property type="entry name" value="alpha-D-mannose-specific plant lectins"/>
    <property type="match status" value="1"/>
</dbReference>
<dbReference type="FunFam" id="3.30.200.20:FF:000145">
    <property type="entry name" value="receptor-like serine/threonine-protein kinase SD1-8"/>
    <property type="match status" value="1"/>
</dbReference>
<evidence type="ECO:0000256" key="8">
    <source>
        <dbReference type="ARBA" id="ARBA00022741"/>
    </source>
</evidence>
<keyword evidence="12 19" id="KW-0472">Membrane</keyword>
<dbReference type="PANTHER" id="PTHR27002:SF1082">
    <property type="entry name" value="OS06G0693000 PROTEIN"/>
    <property type="match status" value="1"/>
</dbReference>
<dbReference type="FunFam" id="2.90.10.10:FF:000001">
    <property type="entry name" value="G-type lectin S-receptor-like serine/threonine-protein kinase"/>
    <property type="match status" value="1"/>
</dbReference>
<dbReference type="InterPro" id="IPR021820">
    <property type="entry name" value="S-locus_recpt_kinase_C"/>
</dbReference>
<evidence type="ECO:0000256" key="4">
    <source>
        <dbReference type="ARBA" id="ARBA00022536"/>
    </source>
</evidence>
<organism evidence="24 25">
    <name type="scientific">Rubroshorea leprosula</name>
    <dbReference type="NCBI Taxonomy" id="152421"/>
    <lineage>
        <taxon>Eukaryota</taxon>
        <taxon>Viridiplantae</taxon>
        <taxon>Streptophyta</taxon>
        <taxon>Embryophyta</taxon>
        <taxon>Tracheophyta</taxon>
        <taxon>Spermatophyta</taxon>
        <taxon>Magnoliopsida</taxon>
        <taxon>eudicotyledons</taxon>
        <taxon>Gunneridae</taxon>
        <taxon>Pentapetalae</taxon>
        <taxon>rosids</taxon>
        <taxon>malvids</taxon>
        <taxon>Malvales</taxon>
        <taxon>Dipterocarpaceae</taxon>
        <taxon>Rubroshorea</taxon>
    </lineage>
</organism>
<keyword evidence="9 18" id="KW-0418">Kinase</keyword>
<keyword evidence="13" id="KW-1015">Disulfide bond</keyword>
<dbReference type="CDD" id="cd00028">
    <property type="entry name" value="B_lectin"/>
    <property type="match status" value="1"/>
</dbReference>
<dbReference type="FunFam" id="1.10.510.10:FF:000060">
    <property type="entry name" value="G-type lectin S-receptor-like serine/threonine-protein kinase"/>
    <property type="match status" value="1"/>
</dbReference>
<evidence type="ECO:0000256" key="6">
    <source>
        <dbReference type="ARBA" id="ARBA00022692"/>
    </source>
</evidence>
<dbReference type="Pfam" id="PF00954">
    <property type="entry name" value="S_locus_glycop"/>
    <property type="match status" value="1"/>
</dbReference>
<dbReference type="Gene3D" id="1.10.510.10">
    <property type="entry name" value="Transferase(Phosphotransferase) domain 1"/>
    <property type="match status" value="1"/>
</dbReference>
<dbReference type="CDD" id="cd14066">
    <property type="entry name" value="STKc_IRAK"/>
    <property type="match status" value="1"/>
</dbReference>
<dbReference type="SMART" id="SM00220">
    <property type="entry name" value="S_TKc"/>
    <property type="match status" value="1"/>
</dbReference>
<reference evidence="24 25" key="1">
    <citation type="journal article" date="2021" name="Commun. Biol.">
        <title>The genome of Shorea leprosula (Dipterocarpaceae) highlights the ecological relevance of drought in aseasonal tropical rainforests.</title>
        <authorList>
            <person name="Ng K.K.S."/>
            <person name="Kobayashi M.J."/>
            <person name="Fawcett J.A."/>
            <person name="Hatakeyama M."/>
            <person name="Paape T."/>
            <person name="Ng C.H."/>
            <person name="Ang C.C."/>
            <person name="Tnah L.H."/>
            <person name="Lee C.T."/>
            <person name="Nishiyama T."/>
            <person name="Sese J."/>
            <person name="O'Brien M.J."/>
            <person name="Copetti D."/>
            <person name="Mohd Noor M.I."/>
            <person name="Ong R.C."/>
            <person name="Putra M."/>
            <person name="Sireger I.Z."/>
            <person name="Indrioko S."/>
            <person name="Kosugi Y."/>
            <person name="Izuno A."/>
            <person name="Isagi Y."/>
            <person name="Lee S.L."/>
            <person name="Shimizu K.K."/>
        </authorList>
    </citation>
    <scope>NUCLEOTIDE SEQUENCE [LARGE SCALE GENOMIC DNA]</scope>
    <source>
        <strain evidence="24">214</strain>
    </source>
</reference>
<dbReference type="InterPro" id="IPR000719">
    <property type="entry name" value="Prot_kinase_dom"/>
</dbReference>
<dbReference type="Pfam" id="PF11883">
    <property type="entry name" value="DUF3403"/>
    <property type="match status" value="1"/>
</dbReference>
<keyword evidence="2" id="KW-1003">Cell membrane</keyword>
<keyword evidence="6 19" id="KW-0812">Transmembrane</keyword>
<keyword evidence="3 18" id="KW-0723">Serine/threonine-protein kinase</keyword>
<evidence type="ECO:0000259" key="21">
    <source>
        <dbReference type="PROSITE" id="PS50011"/>
    </source>
</evidence>
<keyword evidence="8 18" id="KW-0547">Nucleotide-binding</keyword>
<name>A0AAV5MNC6_9ROSI</name>
<dbReference type="Pfam" id="PF08276">
    <property type="entry name" value="PAN_2"/>
    <property type="match status" value="1"/>
</dbReference>
<dbReference type="PROSITE" id="PS50011">
    <property type="entry name" value="PROTEIN_KINASE_DOM"/>
    <property type="match status" value="1"/>
</dbReference>
<dbReference type="InterPro" id="IPR000858">
    <property type="entry name" value="S_locus_glycoprot_dom"/>
</dbReference>
<evidence type="ECO:0000313" key="25">
    <source>
        <dbReference type="Proteomes" id="UP001054252"/>
    </source>
</evidence>
<evidence type="ECO:0000256" key="12">
    <source>
        <dbReference type="ARBA" id="ARBA00023136"/>
    </source>
</evidence>
<dbReference type="Gene3D" id="3.30.200.20">
    <property type="entry name" value="Phosphorylase Kinase, domain 1"/>
    <property type="match status" value="1"/>
</dbReference>
<dbReference type="AlphaFoldDB" id="A0AAV5MNC6"/>
<evidence type="ECO:0000256" key="18">
    <source>
        <dbReference type="PIRNR" id="PIRNR000641"/>
    </source>
</evidence>
<comment type="similarity">
    <text evidence="18">Belongs to the protein kinase superfamily. Ser/Thr protein kinase family.</text>
</comment>
<comment type="subcellular location">
    <subcellularLocation>
        <location evidence="1">Cell membrane</location>
        <topology evidence="1">Single-pass type I membrane protein</topology>
    </subcellularLocation>
</comment>
<dbReference type="GO" id="GO:0004674">
    <property type="term" value="F:protein serine/threonine kinase activity"/>
    <property type="evidence" value="ECO:0007669"/>
    <property type="project" value="UniProtKB-KW"/>
</dbReference>
<feature type="transmembrane region" description="Helical" evidence="19">
    <location>
        <begin position="439"/>
        <end position="462"/>
    </location>
</feature>
<keyword evidence="15" id="KW-0325">Glycoprotein</keyword>
<dbReference type="PANTHER" id="PTHR27002">
    <property type="entry name" value="RECEPTOR-LIKE SERINE/THREONINE-PROTEIN KINASE SD1-8"/>
    <property type="match status" value="1"/>
</dbReference>
<protein>
    <recommendedName>
        <fullName evidence="18">Receptor-like serine/threonine-protein kinase</fullName>
        <ecNumber evidence="18">2.7.11.1</ecNumber>
    </recommendedName>
</protein>
<keyword evidence="25" id="KW-1185">Reference proteome</keyword>
<evidence type="ECO:0000256" key="3">
    <source>
        <dbReference type="ARBA" id="ARBA00022527"/>
    </source>
</evidence>
<feature type="domain" description="Protein kinase" evidence="21">
    <location>
        <begin position="508"/>
        <end position="760"/>
    </location>
</feature>
<dbReference type="PROSITE" id="PS50948">
    <property type="entry name" value="PAN"/>
    <property type="match status" value="1"/>
</dbReference>
<feature type="domain" description="Apple" evidence="23">
    <location>
        <begin position="341"/>
        <end position="425"/>
    </location>
</feature>